<feature type="compositionally biased region" description="Basic residues" evidence="6">
    <location>
        <begin position="301"/>
        <end position="311"/>
    </location>
</feature>
<dbReference type="OrthoDB" id="3923077at2759"/>
<evidence type="ECO:0000259" key="8">
    <source>
        <dbReference type="Pfam" id="PF20684"/>
    </source>
</evidence>
<dbReference type="InterPro" id="IPR049326">
    <property type="entry name" value="Rhodopsin_dom_fungi"/>
</dbReference>
<dbReference type="InterPro" id="IPR052337">
    <property type="entry name" value="SAT4-like"/>
</dbReference>
<evidence type="ECO:0000256" key="6">
    <source>
        <dbReference type="SAM" id="MobiDB-lite"/>
    </source>
</evidence>
<evidence type="ECO:0000313" key="10">
    <source>
        <dbReference type="Proteomes" id="UP001056012"/>
    </source>
</evidence>
<dbReference type="PANTHER" id="PTHR33048">
    <property type="entry name" value="PTH11-LIKE INTEGRAL MEMBRANE PROTEIN (AFU_ORTHOLOGUE AFUA_5G11245)"/>
    <property type="match status" value="1"/>
</dbReference>
<dbReference type="Proteomes" id="UP001056012">
    <property type="component" value="Chromosome 7"/>
</dbReference>
<evidence type="ECO:0000256" key="7">
    <source>
        <dbReference type="SAM" id="Phobius"/>
    </source>
</evidence>
<evidence type="ECO:0000256" key="3">
    <source>
        <dbReference type="ARBA" id="ARBA00022989"/>
    </source>
</evidence>
<evidence type="ECO:0000256" key="4">
    <source>
        <dbReference type="ARBA" id="ARBA00023136"/>
    </source>
</evidence>
<keyword evidence="10" id="KW-1185">Reference proteome</keyword>
<evidence type="ECO:0000256" key="2">
    <source>
        <dbReference type="ARBA" id="ARBA00022692"/>
    </source>
</evidence>
<feature type="transmembrane region" description="Helical" evidence="7">
    <location>
        <begin position="177"/>
        <end position="198"/>
    </location>
</feature>
<protein>
    <recommendedName>
        <fullName evidence="8">Rhodopsin domain-containing protein</fullName>
    </recommendedName>
</protein>
<keyword evidence="2 7" id="KW-0812">Transmembrane</keyword>
<comment type="similarity">
    <text evidence="5">Belongs to the SAT4 family.</text>
</comment>
<evidence type="ECO:0000256" key="5">
    <source>
        <dbReference type="ARBA" id="ARBA00038359"/>
    </source>
</evidence>
<feature type="transmembrane region" description="Helical" evidence="7">
    <location>
        <begin position="12"/>
        <end position="31"/>
    </location>
</feature>
<name>A0A9Q8ZGS5_CURCL</name>
<comment type="subcellular location">
    <subcellularLocation>
        <location evidence="1">Membrane</location>
        <topology evidence="1">Multi-pass membrane protein</topology>
    </subcellularLocation>
</comment>
<keyword evidence="4 7" id="KW-0472">Membrane</keyword>
<feature type="transmembrane region" description="Helical" evidence="7">
    <location>
        <begin position="210"/>
        <end position="229"/>
    </location>
</feature>
<evidence type="ECO:0000313" key="9">
    <source>
        <dbReference type="EMBL" id="USP81692.1"/>
    </source>
</evidence>
<feature type="transmembrane region" description="Helical" evidence="7">
    <location>
        <begin position="128"/>
        <end position="157"/>
    </location>
</feature>
<organism evidence="9 10">
    <name type="scientific">Curvularia clavata</name>
    <dbReference type="NCBI Taxonomy" id="95742"/>
    <lineage>
        <taxon>Eukaryota</taxon>
        <taxon>Fungi</taxon>
        <taxon>Dikarya</taxon>
        <taxon>Ascomycota</taxon>
        <taxon>Pezizomycotina</taxon>
        <taxon>Dothideomycetes</taxon>
        <taxon>Pleosporomycetidae</taxon>
        <taxon>Pleosporales</taxon>
        <taxon>Pleosporineae</taxon>
        <taxon>Pleosporaceae</taxon>
        <taxon>Curvularia</taxon>
    </lineage>
</organism>
<feature type="domain" description="Rhodopsin" evidence="8">
    <location>
        <begin position="27"/>
        <end position="274"/>
    </location>
</feature>
<dbReference type="VEuPathDB" id="FungiDB:yc1106_08966"/>
<accession>A0A9Q8ZGS5</accession>
<keyword evidence="3 7" id="KW-1133">Transmembrane helix</keyword>
<feature type="transmembrane region" description="Helical" evidence="7">
    <location>
        <begin position="92"/>
        <end position="116"/>
    </location>
</feature>
<reference evidence="9" key="1">
    <citation type="submission" date="2021-12" db="EMBL/GenBank/DDBJ databases">
        <title>Curvularia clavata genome.</title>
        <authorList>
            <person name="Cao Y."/>
        </authorList>
    </citation>
    <scope>NUCLEOTIDE SEQUENCE</scope>
    <source>
        <strain evidence="9">Yc1106</strain>
    </source>
</reference>
<proteinExistence type="inferred from homology"/>
<dbReference type="Pfam" id="PF20684">
    <property type="entry name" value="Fung_rhodopsin"/>
    <property type="match status" value="1"/>
</dbReference>
<gene>
    <name evidence="9" type="ORF">yc1106_08966</name>
</gene>
<evidence type="ECO:0000256" key="1">
    <source>
        <dbReference type="ARBA" id="ARBA00004141"/>
    </source>
</evidence>
<sequence length="412" mass="45741">MSRDDRSREVLAVASLFFVLTWVTVGLRAYVRAKLMKTWGIDDWYMVGAQITAAVHGTGRHRWHLSDEDARTALLVGTSPSLRISITDLEQFWYLCEIFYVITNCLLKFAIGYFYLRIAVQRTHVWCIRILMAGTVLCCIIYFFLVMLQCSPVSVFWNEHPASKKCISKGPTLGISYALAAVNAMADWILGILPFFMVWGLEMMKKKTKVLVSCILAFAAIGSTGTVIRMGYIHTLVNGPDFLYATTDVAIWSTVEPGIGIAAGSIATFRPLVSHIMQRLGLTKAPYEDYTSGPYSSEKSRKSRKARRGYRRSLSPSDLVPTELGTMKSHIAAGRGAAADIEDTIGSPRLVADDQEALSPIEEGQIMQTVSVHQQSEVPSNDGPPKLELRSSFRNSFAKGSIFSLGKFRIPE</sequence>
<dbReference type="GO" id="GO:0016020">
    <property type="term" value="C:membrane"/>
    <property type="evidence" value="ECO:0007669"/>
    <property type="project" value="UniProtKB-SubCell"/>
</dbReference>
<dbReference type="EMBL" id="CP089280">
    <property type="protein sequence ID" value="USP81692.1"/>
    <property type="molecule type" value="Genomic_DNA"/>
</dbReference>
<dbReference type="PANTHER" id="PTHR33048:SF96">
    <property type="entry name" value="INTEGRAL MEMBRANE PROTEIN"/>
    <property type="match status" value="1"/>
</dbReference>
<dbReference type="AlphaFoldDB" id="A0A9Q8ZGS5"/>
<feature type="region of interest" description="Disordered" evidence="6">
    <location>
        <begin position="291"/>
        <end position="320"/>
    </location>
</feature>